<reference evidence="3" key="1">
    <citation type="submission" date="2022-03" db="EMBL/GenBank/DDBJ databases">
        <title>Cryobacterium sp. nov. strain ZS14-85, isolated from Antarctic soil.</title>
        <authorList>
            <person name="Li J."/>
            <person name="Niu G."/>
        </authorList>
    </citation>
    <scope>NUCLEOTIDE SEQUENCE</scope>
    <source>
        <strain evidence="3">ZS14-85</strain>
    </source>
</reference>
<comment type="caution">
    <text evidence="3">The sequence shown here is derived from an EMBL/GenBank/DDBJ whole genome shotgun (WGS) entry which is preliminary data.</text>
</comment>
<feature type="domain" description="NERD" evidence="2">
    <location>
        <begin position="66"/>
        <end position="177"/>
    </location>
</feature>
<dbReference type="EMBL" id="JALGAR010000001">
    <property type="protein sequence ID" value="MCI4656859.1"/>
    <property type="molecule type" value="Genomic_DNA"/>
</dbReference>
<evidence type="ECO:0000259" key="2">
    <source>
        <dbReference type="PROSITE" id="PS50965"/>
    </source>
</evidence>
<keyword evidence="1" id="KW-0472">Membrane</keyword>
<dbReference type="PROSITE" id="PS50965">
    <property type="entry name" value="NERD"/>
    <property type="match status" value="1"/>
</dbReference>
<keyword evidence="1" id="KW-1133">Transmembrane helix</keyword>
<name>A0AA41UG36_9MICO</name>
<protein>
    <submittedName>
        <fullName evidence="3">NERD domain-containing protein</fullName>
    </submittedName>
</protein>
<accession>A0AA41UG36</accession>
<evidence type="ECO:0000313" key="3">
    <source>
        <dbReference type="EMBL" id="MCI4656859.1"/>
    </source>
</evidence>
<dbReference type="Pfam" id="PF08378">
    <property type="entry name" value="NERD"/>
    <property type="match status" value="1"/>
</dbReference>
<feature type="transmembrane region" description="Helical" evidence="1">
    <location>
        <begin position="253"/>
        <end position="282"/>
    </location>
</feature>
<organism evidence="3 4">
    <name type="scientific">Cryobacterium zhongshanensis</name>
    <dbReference type="NCBI Taxonomy" id="2928153"/>
    <lineage>
        <taxon>Bacteria</taxon>
        <taxon>Bacillati</taxon>
        <taxon>Actinomycetota</taxon>
        <taxon>Actinomycetes</taxon>
        <taxon>Micrococcales</taxon>
        <taxon>Microbacteriaceae</taxon>
        <taxon>Cryobacterium</taxon>
    </lineage>
</organism>
<evidence type="ECO:0000313" key="4">
    <source>
        <dbReference type="Proteomes" id="UP001165341"/>
    </source>
</evidence>
<sequence>MVGKSTIDPDSIGDGRVENEGMRRRFAAQAIIDKLLRQQGAHPRRTRLARFLGRSPLGGNALGWYRGAQGELAVGALLAQLPPEWAVFHGLPVGVNGWDIDHVVVGPCGVVTINTKQHRGLPVRVAGEAVTVGDRAVPYLEHAAFEGERIDTLLRAYLGFTVPIHPVLAFVGPKGVVHDGPSNAVTVLDAADLVSWLTALPRVLAPLERFEVIALLDNPASWAETVPVGAGEGLMERFTVLDNQMRSARLQRLVLAPLEVVVGLGVFVYLAANLGIALVGAFPGAGR</sequence>
<evidence type="ECO:0000256" key="1">
    <source>
        <dbReference type="SAM" id="Phobius"/>
    </source>
</evidence>
<proteinExistence type="predicted"/>
<dbReference type="RefSeq" id="WP_243010911.1">
    <property type="nucleotide sequence ID" value="NZ_JALGAR010000001.1"/>
</dbReference>
<dbReference type="AlphaFoldDB" id="A0AA41UG36"/>
<dbReference type="Proteomes" id="UP001165341">
    <property type="component" value="Unassembled WGS sequence"/>
</dbReference>
<keyword evidence="4" id="KW-1185">Reference proteome</keyword>
<dbReference type="InterPro" id="IPR011528">
    <property type="entry name" value="NERD"/>
</dbReference>
<keyword evidence="1" id="KW-0812">Transmembrane</keyword>
<gene>
    <name evidence="3" type="ORF">MQH31_03405</name>
</gene>